<feature type="region of interest" description="Disordered" evidence="1">
    <location>
        <begin position="101"/>
        <end position="121"/>
    </location>
</feature>
<evidence type="ECO:0000313" key="3">
    <source>
        <dbReference type="Proteomes" id="UP000078512"/>
    </source>
</evidence>
<feature type="compositionally biased region" description="Polar residues" evidence="1">
    <location>
        <begin position="685"/>
        <end position="698"/>
    </location>
</feature>
<feature type="compositionally biased region" description="Basic residues" evidence="1">
    <location>
        <begin position="298"/>
        <end position="312"/>
    </location>
</feature>
<keyword evidence="3" id="KW-1185">Reference proteome</keyword>
<dbReference type="AlphaFoldDB" id="A0A197JE22"/>
<evidence type="ECO:0000256" key="1">
    <source>
        <dbReference type="SAM" id="MobiDB-lite"/>
    </source>
</evidence>
<dbReference type="Proteomes" id="UP000078512">
    <property type="component" value="Unassembled WGS sequence"/>
</dbReference>
<dbReference type="OrthoDB" id="2421866at2759"/>
<feature type="region of interest" description="Disordered" evidence="1">
    <location>
        <begin position="148"/>
        <end position="196"/>
    </location>
</feature>
<proteinExistence type="predicted"/>
<evidence type="ECO:0000313" key="2">
    <source>
        <dbReference type="EMBL" id="OAQ22684.1"/>
    </source>
</evidence>
<feature type="compositionally biased region" description="Polar residues" evidence="1">
    <location>
        <begin position="176"/>
        <end position="190"/>
    </location>
</feature>
<feature type="compositionally biased region" description="Basic and acidic residues" evidence="1">
    <location>
        <begin position="159"/>
        <end position="174"/>
    </location>
</feature>
<name>A0A197JE22_9FUNG</name>
<sequence>MSTHPRPLTIHDLFLKASSSSSTAKASDQQQGDILSFVGQVVHSISSSRISRLAAAKRDQELLDQELDGLPLHPDALSKFKARNDGSLPDQIVWLGPLQTVADDPVEPSTGRSASRRAATTRLIPAYSKNLKERNKQDPVVVVLDSGDEAEKQNPPTETDEHPPQPSNNKREVNDGASSCISWSDSNASRSEAEEHFEDTLPMTMVALLLHTASQQDDPSSTRPFKRGDVVEVTEALMLQQELACYRVVTCMGITGITFYGISPARQILRNKLPDIRIPVRKQLAPAEKPTSTTASTRGKKSTSSKERKRPRSDRVPTCEKGSTPGKACKKSRSGTAPTSEKGSTPSTAQKRTRSGEAVLDGDSDEGVVLISESSKDRKRTRKDEHGVDNSSTQLLKPWSHQALNSGDLDPLKVHVPAQRWKRILDSRISRSGSCNRIDYISNVWCSLPTAPSSATSIPGTPSSSDGSTGSTTGGDTITRHICKINTIQRVQIRAVCAECENDYRTLMCMFGCSSRRWRTQVEMECTISDGTSFAELRLGSDQEAVMWTLLGLKEASRDRSVCETGKDSATSVGGVDGGNNVDKVAAQPADPHEERQNKVLRILARRGNLTYKSGPAPDLTSSSRSLLPNKEKATVVIVPQKGHVESIDLDRSQRATAEEKLWLDICTVHPRKQQSFVLYATTSPMEENGSTPSQSALSRGAAKRRAVLRKSRVQIQKRKKIESLVRPPLILWAVAAEWIRPHSETKMLLSRLLPSQQQQQQRQPS</sequence>
<organism evidence="2 3">
    <name type="scientific">Linnemannia elongata AG-77</name>
    <dbReference type="NCBI Taxonomy" id="1314771"/>
    <lineage>
        <taxon>Eukaryota</taxon>
        <taxon>Fungi</taxon>
        <taxon>Fungi incertae sedis</taxon>
        <taxon>Mucoromycota</taxon>
        <taxon>Mortierellomycotina</taxon>
        <taxon>Mortierellomycetes</taxon>
        <taxon>Mortierellales</taxon>
        <taxon>Mortierellaceae</taxon>
        <taxon>Linnemannia</taxon>
    </lineage>
</organism>
<feature type="compositionally biased region" description="Low complexity" evidence="1">
    <location>
        <begin position="456"/>
        <end position="473"/>
    </location>
</feature>
<dbReference type="EMBL" id="KV442147">
    <property type="protein sequence ID" value="OAQ22684.1"/>
    <property type="molecule type" value="Genomic_DNA"/>
</dbReference>
<feature type="region of interest" description="Disordered" evidence="1">
    <location>
        <begin position="685"/>
        <end position="704"/>
    </location>
</feature>
<feature type="region of interest" description="Disordered" evidence="1">
    <location>
        <begin position="454"/>
        <end position="473"/>
    </location>
</feature>
<reference evidence="2 3" key="1">
    <citation type="submission" date="2016-05" db="EMBL/GenBank/DDBJ databases">
        <title>Genome sequencing reveals origins of a unique bacterial endosymbiosis in the earliest lineages of terrestrial Fungi.</title>
        <authorList>
            <consortium name="DOE Joint Genome Institute"/>
            <person name="Uehling J."/>
            <person name="Gryganskyi A."/>
            <person name="Hameed K."/>
            <person name="Tschaplinski T."/>
            <person name="Misztal P."/>
            <person name="Wu S."/>
            <person name="Desiro A."/>
            <person name="Vande Pol N."/>
            <person name="Du Z.-Y."/>
            <person name="Zienkiewicz A."/>
            <person name="Zienkiewicz K."/>
            <person name="Morin E."/>
            <person name="Tisserant E."/>
            <person name="Splivallo R."/>
            <person name="Hainaut M."/>
            <person name="Henrissat B."/>
            <person name="Ohm R."/>
            <person name="Kuo A."/>
            <person name="Yan J."/>
            <person name="Lipzen A."/>
            <person name="Nolan M."/>
            <person name="Labutti K."/>
            <person name="Barry K."/>
            <person name="Goldstein A."/>
            <person name="Labbe J."/>
            <person name="Schadt C."/>
            <person name="Tuskan G."/>
            <person name="Grigoriev I."/>
            <person name="Martin F."/>
            <person name="Vilgalys R."/>
            <person name="Bonito G."/>
        </authorList>
    </citation>
    <scope>NUCLEOTIDE SEQUENCE [LARGE SCALE GENOMIC DNA]</scope>
    <source>
        <strain evidence="2 3">AG-77</strain>
    </source>
</reference>
<gene>
    <name evidence="2" type="ORF">K457DRAFT_131106</name>
</gene>
<feature type="region of interest" description="Disordered" evidence="1">
    <location>
        <begin position="280"/>
        <end position="392"/>
    </location>
</feature>
<accession>A0A197JE22</accession>
<feature type="compositionally biased region" description="Low complexity" evidence="1">
    <location>
        <begin position="109"/>
        <end position="121"/>
    </location>
</feature>
<feature type="compositionally biased region" description="Polar residues" evidence="1">
    <location>
        <begin position="334"/>
        <end position="350"/>
    </location>
</feature>
<protein>
    <submittedName>
        <fullName evidence="2">Uncharacterized protein</fullName>
    </submittedName>
</protein>